<dbReference type="HOGENOM" id="CLU_066193_1_1_12"/>
<keyword evidence="6" id="KW-1185">Reference proteome</keyword>
<feature type="domain" description="HTH araC/xylS-type" evidence="4">
    <location>
        <begin position="160"/>
        <end position="261"/>
    </location>
</feature>
<dbReference type="GO" id="GO:0003700">
    <property type="term" value="F:DNA-binding transcription factor activity"/>
    <property type="evidence" value="ECO:0007669"/>
    <property type="project" value="InterPro"/>
</dbReference>
<gene>
    <name evidence="5" type="ordered locus">LEPBI_I2488</name>
</gene>
<evidence type="ECO:0000313" key="6">
    <source>
        <dbReference type="Proteomes" id="UP000001847"/>
    </source>
</evidence>
<evidence type="ECO:0000313" key="5">
    <source>
        <dbReference type="EMBL" id="ABZ98575.1"/>
    </source>
</evidence>
<dbReference type="PANTHER" id="PTHR46796">
    <property type="entry name" value="HTH-TYPE TRANSCRIPTIONAL ACTIVATOR RHAS-RELATED"/>
    <property type="match status" value="1"/>
</dbReference>
<evidence type="ECO:0000256" key="1">
    <source>
        <dbReference type="ARBA" id="ARBA00023015"/>
    </source>
</evidence>
<dbReference type="InterPro" id="IPR046532">
    <property type="entry name" value="DUF6597"/>
</dbReference>
<dbReference type="SMART" id="SM00342">
    <property type="entry name" value="HTH_ARAC"/>
    <property type="match status" value="1"/>
</dbReference>
<dbReference type="Pfam" id="PF20240">
    <property type="entry name" value="DUF6597"/>
    <property type="match status" value="1"/>
</dbReference>
<dbReference type="Proteomes" id="UP000001847">
    <property type="component" value="Chromosome I"/>
</dbReference>
<dbReference type="EMBL" id="CP000786">
    <property type="protein sequence ID" value="ABZ98575.1"/>
    <property type="molecule type" value="Genomic_DNA"/>
</dbReference>
<dbReference type="Pfam" id="PF12833">
    <property type="entry name" value="HTH_18"/>
    <property type="match status" value="1"/>
</dbReference>
<dbReference type="OrthoDB" id="323290at2"/>
<dbReference type="PROSITE" id="PS01124">
    <property type="entry name" value="HTH_ARAC_FAMILY_2"/>
    <property type="match status" value="1"/>
</dbReference>
<proteinExistence type="predicted"/>
<dbReference type="InterPro" id="IPR009057">
    <property type="entry name" value="Homeodomain-like_sf"/>
</dbReference>
<dbReference type="RefSeq" id="WP_012389436.1">
    <property type="nucleotide sequence ID" value="NC_010602.1"/>
</dbReference>
<evidence type="ECO:0000256" key="3">
    <source>
        <dbReference type="ARBA" id="ARBA00023163"/>
    </source>
</evidence>
<dbReference type="InterPro" id="IPR018060">
    <property type="entry name" value="HTH_AraC"/>
</dbReference>
<evidence type="ECO:0000256" key="2">
    <source>
        <dbReference type="ARBA" id="ARBA00023125"/>
    </source>
</evidence>
<keyword evidence="3" id="KW-0804">Transcription</keyword>
<accession>B0SLI9</accession>
<dbReference type="InterPro" id="IPR050204">
    <property type="entry name" value="AraC_XylS_family_regulators"/>
</dbReference>
<sequence length="271" mass="31132">MTTILMHVTKRKIPIELKYVAKDLYIYESKNSKKEILTFFADGFPGLVFFHSHSQVKVIVGELSKVMEPVFLYGQTLEPIQIEIEGPFFFVMVQLFPSFVEETLEIPISELTNSCWTIKKEEWQSESGFESSIQKHSSEMAADAILQFVKSKAKKFSPDLTLHNCIETILESNGSCEIQNIANELGISERTLQRKFQKSVGLTPKQFATIIRFHTSLHGLNEDKNIKLTDIAYENGYSDQSHFIRQFKSFTKEKPFQFREKKGNMSGSSNF</sequence>
<protein>
    <submittedName>
        <fullName evidence="5">Putative transcriptional regulator</fullName>
    </submittedName>
</protein>
<reference evidence="5 6" key="1">
    <citation type="journal article" date="2008" name="PLoS ONE">
        <title>Genome sequence of the saprophyte Leptospira biflexa provides insights into the evolution of Leptospira and the pathogenesis of leptospirosis.</title>
        <authorList>
            <person name="Picardeau M."/>
            <person name="Bulach D.M."/>
            <person name="Bouchier C."/>
            <person name="Zuerner R.L."/>
            <person name="Zidane N."/>
            <person name="Wilson P.J."/>
            <person name="Creno S."/>
            <person name="Kuczek E.S."/>
            <person name="Bommezzadri S."/>
            <person name="Davis J.C."/>
            <person name="McGrath A."/>
            <person name="Johnson M.J."/>
            <person name="Boursaux-Eude C."/>
            <person name="Seemann T."/>
            <person name="Rouy Z."/>
            <person name="Coppel R.L."/>
            <person name="Rood J.I."/>
            <person name="Lajus A."/>
            <person name="Davies J.K."/>
            <person name="Medigue C."/>
            <person name="Adler B."/>
        </authorList>
    </citation>
    <scope>NUCLEOTIDE SEQUENCE [LARGE SCALE GENOMIC DNA]</scope>
    <source>
        <strain evidence="6">Patoc 1 / ATCC 23582 / Paris</strain>
    </source>
</reference>
<keyword evidence="2" id="KW-0238">DNA-binding</keyword>
<keyword evidence="1" id="KW-0805">Transcription regulation</keyword>
<dbReference type="KEGG" id="lbi:LEPBI_I2488"/>
<dbReference type="STRING" id="456481.LEPBI_I2488"/>
<dbReference type="SUPFAM" id="SSF46689">
    <property type="entry name" value="Homeodomain-like"/>
    <property type="match status" value="2"/>
</dbReference>
<dbReference type="GO" id="GO:0043565">
    <property type="term" value="F:sequence-specific DNA binding"/>
    <property type="evidence" value="ECO:0007669"/>
    <property type="project" value="InterPro"/>
</dbReference>
<evidence type="ECO:0000259" key="4">
    <source>
        <dbReference type="PROSITE" id="PS01124"/>
    </source>
</evidence>
<organism evidence="5 6">
    <name type="scientific">Leptospira biflexa serovar Patoc (strain Patoc 1 / ATCC 23582 / Paris)</name>
    <dbReference type="NCBI Taxonomy" id="456481"/>
    <lineage>
        <taxon>Bacteria</taxon>
        <taxon>Pseudomonadati</taxon>
        <taxon>Spirochaetota</taxon>
        <taxon>Spirochaetia</taxon>
        <taxon>Leptospirales</taxon>
        <taxon>Leptospiraceae</taxon>
        <taxon>Leptospira</taxon>
    </lineage>
</organism>
<name>B0SLI9_LEPBP</name>
<dbReference type="Gene3D" id="1.10.10.60">
    <property type="entry name" value="Homeodomain-like"/>
    <property type="match status" value="1"/>
</dbReference>
<dbReference type="AlphaFoldDB" id="B0SLI9"/>
<dbReference type="BioCyc" id="LBIF456481:LEPBI_RS12270-MONOMER"/>